<keyword evidence="2" id="KW-1185">Reference proteome</keyword>
<organism evidence="1 2">
    <name type="scientific">Symbiochloris irregularis</name>
    <dbReference type="NCBI Taxonomy" id="706552"/>
    <lineage>
        <taxon>Eukaryota</taxon>
        <taxon>Viridiplantae</taxon>
        <taxon>Chlorophyta</taxon>
        <taxon>core chlorophytes</taxon>
        <taxon>Trebouxiophyceae</taxon>
        <taxon>Trebouxiales</taxon>
        <taxon>Trebouxiaceae</taxon>
        <taxon>Symbiochloris</taxon>
    </lineage>
</organism>
<comment type="caution">
    <text evidence="1">The sequence shown here is derived from an EMBL/GenBank/DDBJ whole genome shotgun (WGS) entry which is preliminary data.</text>
</comment>
<reference evidence="1 2" key="1">
    <citation type="journal article" date="2024" name="Nat. Commun.">
        <title>Phylogenomics reveals the evolutionary origins of lichenization in chlorophyte algae.</title>
        <authorList>
            <person name="Puginier C."/>
            <person name="Libourel C."/>
            <person name="Otte J."/>
            <person name="Skaloud P."/>
            <person name="Haon M."/>
            <person name="Grisel S."/>
            <person name="Petersen M."/>
            <person name="Berrin J.G."/>
            <person name="Delaux P.M."/>
            <person name="Dal Grande F."/>
            <person name="Keller J."/>
        </authorList>
    </citation>
    <scope>NUCLEOTIDE SEQUENCE [LARGE SCALE GENOMIC DNA]</scope>
    <source>
        <strain evidence="1 2">SAG 2036</strain>
    </source>
</reference>
<evidence type="ECO:0000313" key="1">
    <source>
        <dbReference type="EMBL" id="KAK9787862.1"/>
    </source>
</evidence>
<sequence length="73" mass="8240">MWDLWSQACHLSVPTTVDIWSGEIHEHNSRSAVNHQGAFGQERLSLPTGKVFKTKVFILNGRLMMLILPFSSS</sequence>
<evidence type="ECO:0000313" key="2">
    <source>
        <dbReference type="Proteomes" id="UP001465755"/>
    </source>
</evidence>
<accession>A0AAW1NNL3</accession>
<dbReference type="Proteomes" id="UP001465755">
    <property type="component" value="Unassembled WGS sequence"/>
</dbReference>
<name>A0AAW1NNL3_9CHLO</name>
<protein>
    <submittedName>
        <fullName evidence="1">Uncharacterized protein</fullName>
    </submittedName>
</protein>
<dbReference type="EMBL" id="JALJOQ010000239">
    <property type="protein sequence ID" value="KAK9787862.1"/>
    <property type="molecule type" value="Genomic_DNA"/>
</dbReference>
<gene>
    <name evidence="1" type="ORF">WJX73_003398</name>
</gene>
<dbReference type="AlphaFoldDB" id="A0AAW1NNL3"/>
<proteinExistence type="predicted"/>